<dbReference type="Proteomes" id="UP000273516">
    <property type="component" value="Unassembled WGS sequence"/>
</dbReference>
<dbReference type="AlphaFoldDB" id="A0A3M0MI81"/>
<gene>
    <name evidence="10" type="ORF">C9E81_09300</name>
</gene>
<evidence type="ECO:0000256" key="9">
    <source>
        <dbReference type="SAM" id="Phobius"/>
    </source>
</evidence>
<dbReference type="PANTHER" id="PTHR30558">
    <property type="entry name" value="EXBD MEMBRANE COMPONENT OF PMF-DRIVEN MACROMOLECULE IMPORT SYSTEM"/>
    <property type="match status" value="1"/>
</dbReference>
<dbReference type="OrthoDB" id="7851776at2"/>
<keyword evidence="3" id="KW-1003">Cell membrane</keyword>
<evidence type="ECO:0000256" key="2">
    <source>
        <dbReference type="ARBA" id="ARBA00005811"/>
    </source>
</evidence>
<dbReference type="GO" id="GO:0005886">
    <property type="term" value="C:plasma membrane"/>
    <property type="evidence" value="ECO:0007669"/>
    <property type="project" value="UniProtKB-SubCell"/>
</dbReference>
<feature type="compositionally biased region" description="Low complexity" evidence="8">
    <location>
        <begin position="1"/>
        <end position="16"/>
    </location>
</feature>
<protein>
    <submittedName>
        <fullName evidence="10">Biopolymer transporter ExbD</fullName>
    </submittedName>
</protein>
<dbReference type="GO" id="GO:0022857">
    <property type="term" value="F:transmembrane transporter activity"/>
    <property type="evidence" value="ECO:0007669"/>
    <property type="project" value="InterPro"/>
</dbReference>
<comment type="caution">
    <text evidence="10">The sequence shown here is derived from an EMBL/GenBank/DDBJ whole genome shotgun (WGS) entry which is preliminary data.</text>
</comment>
<evidence type="ECO:0000256" key="5">
    <source>
        <dbReference type="ARBA" id="ARBA00022989"/>
    </source>
</evidence>
<comment type="similarity">
    <text evidence="2 7">Belongs to the ExbD/TolR family.</text>
</comment>
<evidence type="ECO:0000256" key="7">
    <source>
        <dbReference type="RuleBase" id="RU003879"/>
    </source>
</evidence>
<accession>A0A3M0MI81</accession>
<organism evidence="10 11">
    <name type="scientific">Paracoccus alkanivorans</name>
    <dbReference type="NCBI Taxonomy" id="2116655"/>
    <lineage>
        <taxon>Bacteria</taxon>
        <taxon>Pseudomonadati</taxon>
        <taxon>Pseudomonadota</taxon>
        <taxon>Alphaproteobacteria</taxon>
        <taxon>Rhodobacterales</taxon>
        <taxon>Paracoccaceae</taxon>
        <taxon>Paracoccus</taxon>
    </lineage>
</organism>
<name>A0A3M0MI81_9RHOB</name>
<evidence type="ECO:0000256" key="3">
    <source>
        <dbReference type="ARBA" id="ARBA00022475"/>
    </source>
</evidence>
<feature type="transmembrane region" description="Helical" evidence="9">
    <location>
        <begin position="37"/>
        <end position="57"/>
    </location>
</feature>
<sequence>MTAATTTSSPRPARARGLNLPRRNPRYRFSMTPLADVLFQLLIFFMLSSNIVPYSMLTLRSGVLEGGNAEARETQPEIRAADASATAVWTLHLDELIAGGQRFTLDRLPSLADALAAQGTRNVLIVVQSDVRVQQVTTVLETLAAHGIESVQIANGAAG</sequence>
<keyword evidence="4 7" id="KW-0812">Transmembrane</keyword>
<evidence type="ECO:0000256" key="4">
    <source>
        <dbReference type="ARBA" id="ARBA00022692"/>
    </source>
</evidence>
<dbReference type="RefSeq" id="WP_122112043.1">
    <property type="nucleotide sequence ID" value="NZ_QOKZ01000003.1"/>
</dbReference>
<keyword evidence="5 9" id="KW-1133">Transmembrane helix</keyword>
<dbReference type="GO" id="GO:0015031">
    <property type="term" value="P:protein transport"/>
    <property type="evidence" value="ECO:0007669"/>
    <property type="project" value="UniProtKB-KW"/>
</dbReference>
<dbReference type="EMBL" id="QOKZ01000003">
    <property type="protein sequence ID" value="RMC35420.1"/>
    <property type="molecule type" value="Genomic_DNA"/>
</dbReference>
<keyword evidence="6 9" id="KW-0472">Membrane</keyword>
<keyword evidence="11" id="KW-1185">Reference proteome</keyword>
<evidence type="ECO:0000256" key="1">
    <source>
        <dbReference type="ARBA" id="ARBA00004162"/>
    </source>
</evidence>
<keyword evidence="7" id="KW-0813">Transport</keyword>
<evidence type="ECO:0000313" key="11">
    <source>
        <dbReference type="Proteomes" id="UP000273516"/>
    </source>
</evidence>
<feature type="region of interest" description="Disordered" evidence="8">
    <location>
        <begin position="1"/>
        <end position="20"/>
    </location>
</feature>
<keyword evidence="7" id="KW-0653">Protein transport</keyword>
<evidence type="ECO:0000256" key="8">
    <source>
        <dbReference type="SAM" id="MobiDB-lite"/>
    </source>
</evidence>
<evidence type="ECO:0000313" key="10">
    <source>
        <dbReference type="EMBL" id="RMC35420.1"/>
    </source>
</evidence>
<dbReference type="Pfam" id="PF02472">
    <property type="entry name" value="ExbD"/>
    <property type="match status" value="1"/>
</dbReference>
<evidence type="ECO:0000256" key="6">
    <source>
        <dbReference type="ARBA" id="ARBA00023136"/>
    </source>
</evidence>
<proteinExistence type="inferred from homology"/>
<dbReference type="InterPro" id="IPR003400">
    <property type="entry name" value="ExbD"/>
</dbReference>
<reference evidence="10 11" key="1">
    <citation type="submission" date="2018-07" db="EMBL/GenBank/DDBJ databases">
        <authorList>
            <person name="Zhang Y."/>
            <person name="Wang L."/>
            <person name="Ma S."/>
        </authorList>
    </citation>
    <scope>NUCLEOTIDE SEQUENCE [LARGE SCALE GENOMIC DNA]</scope>
    <source>
        <strain evidence="10 11">4-2</strain>
    </source>
</reference>
<comment type="subcellular location">
    <subcellularLocation>
        <location evidence="1">Cell membrane</location>
        <topology evidence="1">Single-pass membrane protein</topology>
    </subcellularLocation>
    <subcellularLocation>
        <location evidence="7">Cell membrane</location>
        <topology evidence="7">Single-pass type II membrane protein</topology>
    </subcellularLocation>
</comment>